<feature type="domain" description="Glycosyl transferase family 1" evidence="4">
    <location>
        <begin position="192"/>
        <end position="364"/>
    </location>
</feature>
<dbReference type="InterPro" id="IPR001296">
    <property type="entry name" value="Glyco_trans_1"/>
</dbReference>
<feature type="domain" description="Glycosyltransferase subfamily 4-like N-terminal" evidence="5">
    <location>
        <begin position="35"/>
        <end position="181"/>
    </location>
</feature>
<keyword evidence="3 6" id="KW-0808">Transferase</keyword>
<keyword evidence="7" id="KW-1185">Reference proteome</keyword>
<dbReference type="AlphaFoldDB" id="A0A0S2TG22"/>
<dbReference type="CDD" id="cd03801">
    <property type="entry name" value="GT4_PimA-like"/>
    <property type="match status" value="1"/>
</dbReference>
<evidence type="ECO:0000313" key="6">
    <source>
        <dbReference type="EMBL" id="ALP54066.1"/>
    </source>
</evidence>
<gene>
    <name evidence="6" type="ORF">Tel_13515</name>
</gene>
<evidence type="ECO:0000259" key="4">
    <source>
        <dbReference type="Pfam" id="PF00534"/>
    </source>
</evidence>
<dbReference type="KEGG" id="tee:Tel_13515"/>
<dbReference type="GO" id="GO:0016757">
    <property type="term" value="F:glycosyltransferase activity"/>
    <property type="evidence" value="ECO:0007669"/>
    <property type="project" value="UniProtKB-KW"/>
</dbReference>
<reference evidence="6" key="1">
    <citation type="submission" date="2015-10" db="EMBL/GenBank/DDBJ databases">
        <title>Description of Candidatus Tenderia electrophaga gen. nov, sp. nov., an Uncultivated Electroautotroph from a Biocathode Enrichment.</title>
        <authorList>
            <person name="Eddie B.J."/>
            <person name="Malanoski A.P."/>
            <person name="Wang Z."/>
            <person name="Hall R.J."/>
            <person name="Oh S.D."/>
            <person name="Heiner C."/>
            <person name="Lin B."/>
            <person name="Strycharz-Glaven S.M."/>
        </authorList>
    </citation>
    <scope>NUCLEOTIDE SEQUENCE [LARGE SCALE GENOMIC DNA]</scope>
    <source>
        <strain evidence="6">NRL1</strain>
    </source>
</reference>
<keyword evidence="2" id="KW-0328">Glycosyltransferase</keyword>
<organism evidence="6 7">
    <name type="scientific">Candidatus Tenderia electrophaga</name>
    <dbReference type="NCBI Taxonomy" id="1748243"/>
    <lineage>
        <taxon>Bacteria</taxon>
        <taxon>Pseudomonadati</taxon>
        <taxon>Pseudomonadota</taxon>
        <taxon>Gammaproteobacteria</taxon>
        <taxon>Candidatus Tenderiales</taxon>
        <taxon>Candidatus Tenderiaceae</taxon>
        <taxon>Candidatus Tenderia</taxon>
    </lineage>
</organism>
<comment type="similarity">
    <text evidence="1">Belongs to the glycosyltransferase group 1 family. Glycosyltransferase 4 subfamily.</text>
</comment>
<protein>
    <submittedName>
        <fullName evidence="6">Glycosyl transferase</fullName>
    </submittedName>
</protein>
<dbReference type="Pfam" id="PF13439">
    <property type="entry name" value="Glyco_transf_4"/>
    <property type="match status" value="1"/>
</dbReference>
<accession>A0A0S2TG22</accession>
<sequence>MNKNSFPCLLLTEIFLPTSGGTAVLFDGDFRELGGKEVHIVTAAVPGAHEFDQTHPNTIHRLGLKRHAWLRPESALMYIKLFSRSLGIALTRPINAVFAGRALPEGITAWAVARLTRRPVIIYAHGEELTGWGRGKKFKAMCFALRHADWVIANSDFTHDTLATLIKVNPEKIVTLYPTADEVRFRPDLPYEDLRQDIGISEQQKLILSVGRLQRRKGFDNVIRSLPELLANGIDVHYALIGIGEDHDYLIELAAEYGVAERIHFLGHVSYEDLPRWYNACDVFAMPNRDIDGDTEGFGLVYLEAAASCKPSITGNSGGTGSAVAHGETGLRVNGDSVDEIAAALISYLIDPALAASTGTKGRDRVLEKFTQERRAQNLRRLIGASSP</sequence>
<dbReference type="PANTHER" id="PTHR12526">
    <property type="entry name" value="GLYCOSYLTRANSFERASE"/>
    <property type="match status" value="1"/>
</dbReference>
<dbReference type="InterPro" id="IPR028098">
    <property type="entry name" value="Glyco_trans_4-like_N"/>
</dbReference>
<dbReference type="GO" id="GO:1901135">
    <property type="term" value="P:carbohydrate derivative metabolic process"/>
    <property type="evidence" value="ECO:0007669"/>
    <property type="project" value="UniProtKB-ARBA"/>
</dbReference>
<name>A0A0S2TG22_9GAMM</name>
<dbReference type="STRING" id="1748243.Tel_13515"/>
<dbReference type="Pfam" id="PF00534">
    <property type="entry name" value="Glycos_transf_1"/>
    <property type="match status" value="1"/>
</dbReference>
<dbReference type="Gene3D" id="3.40.50.2000">
    <property type="entry name" value="Glycogen Phosphorylase B"/>
    <property type="match status" value="2"/>
</dbReference>
<evidence type="ECO:0000259" key="5">
    <source>
        <dbReference type="Pfam" id="PF13439"/>
    </source>
</evidence>
<dbReference type="Proteomes" id="UP000055136">
    <property type="component" value="Chromosome"/>
</dbReference>
<evidence type="ECO:0000313" key="7">
    <source>
        <dbReference type="Proteomes" id="UP000055136"/>
    </source>
</evidence>
<proteinExistence type="inferred from homology"/>
<evidence type="ECO:0000256" key="2">
    <source>
        <dbReference type="ARBA" id="ARBA00022676"/>
    </source>
</evidence>
<evidence type="ECO:0000256" key="3">
    <source>
        <dbReference type="ARBA" id="ARBA00022679"/>
    </source>
</evidence>
<dbReference type="PANTHER" id="PTHR12526:SF640">
    <property type="entry name" value="COLANIC ACID BIOSYNTHESIS GLYCOSYLTRANSFERASE WCAL-RELATED"/>
    <property type="match status" value="1"/>
</dbReference>
<dbReference type="SUPFAM" id="SSF53756">
    <property type="entry name" value="UDP-Glycosyltransferase/glycogen phosphorylase"/>
    <property type="match status" value="1"/>
</dbReference>
<dbReference type="EMBL" id="CP013099">
    <property type="protein sequence ID" value="ALP54066.1"/>
    <property type="molecule type" value="Genomic_DNA"/>
</dbReference>
<evidence type="ECO:0000256" key="1">
    <source>
        <dbReference type="ARBA" id="ARBA00009481"/>
    </source>
</evidence>